<evidence type="ECO:0000313" key="1">
    <source>
        <dbReference type="EMBL" id="MBX27720.1"/>
    </source>
</evidence>
<organism evidence="1">
    <name type="scientific">Rhizophora mucronata</name>
    <name type="common">Asiatic mangrove</name>
    <dbReference type="NCBI Taxonomy" id="61149"/>
    <lineage>
        <taxon>Eukaryota</taxon>
        <taxon>Viridiplantae</taxon>
        <taxon>Streptophyta</taxon>
        <taxon>Embryophyta</taxon>
        <taxon>Tracheophyta</taxon>
        <taxon>Spermatophyta</taxon>
        <taxon>Magnoliopsida</taxon>
        <taxon>eudicotyledons</taxon>
        <taxon>Gunneridae</taxon>
        <taxon>Pentapetalae</taxon>
        <taxon>rosids</taxon>
        <taxon>fabids</taxon>
        <taxon>Malpighiales</taxon>
        <taxon>Rhizophoraceae</taxon>
        <taxon>Rhizophora</taxon>
    </lineage>
</organism>
<reference evidence="1" key="1">
    <citation type="submission" date="2018-02" db="EMBL/GenBank/DDBJ databases">
        <title>Rhizophora mucronata_Transcriptome.</title>
        <authorList>
            <person name="Meera S.P."/>
            <person name="Sreeshan A."/>
            <person name="Augustine A."/>
        </authorList>
    </citation>
    <scope>NUCLEOTIDE SEQUENCE</scope>
    <source>
        <tissue evidence="1">Leaf</tissue>
    </source>
</reference>
<dbReference type="EMBL" id="GGEC01047235">
    <property type="protein sequence ID" value="MBX27719.1"/>
    <property type="molecule type" value="Transcribed_RNA"/>
</dbReference>
<accession>A0A2P2MBW5</accession>
<name>A0A2P2MBW5_RHIMU</name>
<sequence length="91" mass="10409">MIAWDSYPTGASIVWQDWLLLKLPKKFQKHGVLCKLSGSIQIKAHQNMAREAGEELTYLARIEVVLVAVQAVLRRHQLHMALLKIDHQIVL</sequence>
<dbReference type="AlphaFoldDB" id="A0A2P2MBW5"/>
<proteinExistence type="predicted"/>
<protein>
    <submittedName>
        <fullName evidence="1">Suppressor of RPS4-RLD 1 isoform X1</fullName>
    </submittedName>
</protein>
<dbReference type="EMBL" id="GGEC01047236">
    <property type="protein sequence ID" value="MBX27720.1"/>
    <property type="molecule type" value="Transcribed_RNA"/>
</dbReference>